<dbReference type="PROSITE" id="PS52045">
    <property type="entry name" value="NEPROSIN_PEP_CD"/>
    <property type="match status" value="1"/>
</dbReference>
<dbReference type="InterPro" id="IPR000719">
    <property type="entry name" value="Prot_kinase_dom"/>
</dbReference>
<dbReference type="Pfam" id="PF07714">
    <property type="entry name" value="PK_Tyr_Ser-Thr"/>
    <property type="match status" value="1"/>
</dbReference>
<dbReference type="Pfam" id="PF03080">
    <property type="entry name" value="Neprosin"/>
    <property type="match status" value="1"/>
</dbReference>
<evidence type="ECO:0000313" key="9">
    <source>
        <dbReference type="Proteomes" id="UP000467841"/>
    </source>
</evidence>
<feature type="domain" description="Protein kinase" evidence="6">
    <location>
        <begin position="55"/>
        <end position="178"/>
    </location>
</feature>
<dbReference type="GO" id="GO:0004674">
    <property type="term" value="F:protein serine/threonine kinase activity"/>
    <property type="evidence" value="ECO:0007669"/>
    <property type="project" value="UniProtKB-KW"/>
</dbReference>
<dbReference type="SUPFAM" id="SSF56112">
    <property type="entry name" value="Protein kinase-like (PK-like)"/>
    <property type="match status" value="1"/>
</dbReference>
<feature type="domain" description="Neprosin PEP catalytic" evidence="7">
    <location>
        <begin position="1"/>
        <end position="68"/>
    </location>
</feature>
<keyword evidence="2" id="KW-0808">Transferase</keyword>
<dbReference type="PANTHER" id="PTHR27002">
    <property type="entry name" value="RECEPTOR-LIKE SERINE/THREONINE-PROTEIN KINASE SD1-8"/>
    <property type="match status" value="1"/>
</dbReference>
<reference evidence="8" key="1">
    <citation type="submission" date="2020-01" db="EMBL/GenBank/DDBJ databases">
        <authorList>
            <person name="Mishra B."/>
        </authorList>
    </citation>
    <scope>NUCLEOTIDE SEQUENCE [LARGE SCALE GENOMIC DNA]</scope>
</reference>
<dbReference type="EMBL" id="CACVBM020001718">
    <property type="protein sequence ID" value="CAA7058314.1"/>
    <property type="molecule type" value="Genomic_DNA"/>
</dbReference>
<proteinExistence type="predicted"/>
<name>A0A6D2KYB6_9BRAS</name>
<dbReference type="OrthoDB" id="1064281at2759"/>
<comment type="caution">
    <text evidence="8">The sequence shown here is derived from an EMBL/GenBank/DDBJ whole genome shotgun (WGS) entry which is preliminary data.</text>
</comment>
<keyword evidence="5" id="KW-0067">ATP-binding</keyword>
<dbReference type="PANTHER" id="PTHR27002:SF181">
    <property type="entry name" value="RECEPTOR-LIKE SERINE_THREONINE-PROTEIN KINASE"/>
    <property type="match status" value="1"/>
</dbReference>
<organism evidence="8 9">
    <name type="scientific">Microthlaspi erraticum</name>
    <dbReference type="NCBI Taxonomy" id="1685480"/>
    <lineage>
        <taxon>Eukaryota</taxon>
        <taxon>Viridiplantae</taxon>
        <taxon>Streptophyta</taxon>
        <taxon>Embryophyta</taxon>
        <taxon>Tracheophyta</taxon>
        <taxon>Spermatophyta</taxon>
        <taxon>Magnoliopsida</taxon>
        <taxon>eudicotyledons</taxon>
        <taxon>Gunneridae</taxon>
        <taxon>Pentapetalae</taxon>
        <taxon>rosids</taxon>
        <taxon>malvids</taxon>
        <taxon>Brassicales</taxon>
        <taxon>Brassicaceae</taxon>
        <taxon>Coluteocarpeae</taxon>
        <taxon>Microthlaspi</taxon>
    </lineage>
</organism>
<gene>
    <name evidence="8" type="ORF">MERR_LOCUS45550</name>
</gene>
<dbReference type="InterPro" id="IPR004314">
    <property type="entry name" value="Neprosin"/>
</dbReference>
<keyword evidence="3" id="KW-0547">Nucleotide-binding</keyword>
<evidence type="ECO:0000313" key="8">
    <source>
        <dbReference type="EMBL" id="CAA7058314.1"/>
    </source>
</evidence>
<keyword evidence="4" id="KW-0418">Kinase</keyword>
<dbReference type="InterPro" id="IPR001245">
    <property type="entry name" value="Ser-Thr/Tyr_kinase_cat_dom"/>
</dbReference>
<evidence type="ECO:0000259" key="6">
    <source>
        <dbReference type="PROSITE" id="PS50011"/>
    </source>
</evidence>
<evidence type="ECO:0000259" key="7">
    <source>
        <dbReference type="PROSITE" id="PS52045"/>
    </source>
</evidence>
<dbReference type="Proteomes" id="UP000467841">
    <property type="component" value="Unassembled WGS sequence"/>
</dbReference>
<sequence length="178" mass="20589">MGSDHFPDEGFINSSYFRNIEIVDKNNNLQTVRDYKKIETNCNYYNIKIAYTDEWKTHFYYGGPGFRPGAVPSGKLVDGQEIAVKRLAKKSSQGTREFLNEVKLISRLQHRNLVRLLGCCVDTREKMLVYEYLQNGSLDSHIFKEIRDSDWDSSRVVSSPRLEAQNYPQGYEMEQSAA</sequence>
<dbReference type="GO" id="GO:0005886">
    <property type="term" value="C:plasma membrane"/>
    <property type="evidence" value="ECO:0007669"/>
    <property type="project" value="TreeGrafter"/>
</dbReference>
<evidence type="ECO:0000256" key="3">
    <source>
        <dbReference type="ARBA" id="ARBA00022741"/>
    </source>
</evidence>
<dbReference type="GO" id="GO:0005524">
    <property type="term" value="F:ATP binding"/>
    <property type="evidence" value="ECO:0007669"/>
    <property type="project" value="UniProtKB-KW"/>
</dbReference>
<evidence type="ECO:0000256" key="4">
    <source>
        <dbReference type="ARBA" id="ARBA00022777"/>
    </source>
</evidence>
<dbReference type="PROSITE" id="PS50011">
    <property type="entry name" value="PROTEIN_KINASE_DOM"/>
    <property type="match status" value="1"/>
</dbReference>
<dbReference type="InterPro" id="IPR011009">
    <property type="entry name" value="Kinase-like_dom_sf"/>
</dbReference>
<evidence type="ECO:0000256" key="5">
    <source>
        <dbReference type="ARBA" id="ARBA00022840"/>
    </source>
</evidence>
<evidence type="ECO:0000256" key="2">
    <source>
        <dbReference type="ARBA" id="ARBA00022679"/>
    </source>
</evidence>
<protein>
    <submittedName>
        <fullName evidence="8">Uncharacterized protein</fullName>
    </submittedName>
</protein>
<keyword evidence="9" id="KW-1185">Reference proteome</keyword>
<accession>A0A6D2KYB6</accession>
<dbReference type="Gene3D" id="3.30.200.20">
    <property type="entry name" value="Phosphorylase Kinase, domain 1"/>
    <property type="match status" value="1"/>
</dbReference>
<dbReference type="AlphaFoldDB" id="A0A6D2KYB6"/>
<dbReference type="FunFam" id="3.30.200.20:FF:000924">
    <property type="entry name" value="Uncharacterized protein"/>
    <property type="match status" value="1"/>
</dbReference>
<keyword evidence="1" id="KW-0723">Serine/threonine-protein kinase</keyword>
<evidence type="ECO:0000256" key="1">
    <source>
        <dbReference type="ARBA" id="ARBA00022527"/>
    </source>
</evidence>